<dbReference type="PANTHER" id="PTHR47331">
    <property type="entry name" value="PHD-TYPE DOMAIN-CONTAINING PROTEIN"/>
    <property type="match status" value="1"/>
</dbReference>
<name>A0A4Y2H6I8_ARAVE</name>
<dbReference type="OrthoDB" id="6434609at2759"/>
<sequence>MKDLLKRVLGKAYLSHEELMTVLCDCEVIINSRPLTYVSENDTDFTPISPSMFIQDIRECTVPDLHTADHNSLNKRIKYRQTVQNDLRDRFRSEYLGQLVRRTCKESRPTSVGDIVLAESDNLKRIHWPLGKIIELLPGKDKEIRVIRVKTANSVLLRTVQRIYSLEVASPSELLSKTIPQNSPKTSNISDSEHVDAQN</sequence>
<feature type="compositionally biased region" description="Polar residues" evidence="1">
    <location>
        <begin position="177"/>
        <end position="190"/>
    </location>
</feature>
<accession>A0A4Y2H6I8</accession>
<gene>
    <name evidence="3" type="ORF">AVEN_203332_1</name>
</gene>
<evidence type="ECO:0000256" key="1">
    <source>
        <dbReference type="SAM" id="MobiDB-lite"/>
    </source>
</evidence>
<comment type="caution">
    <text evidence="3">The sequence shown here is derived from an EMBL/GenBank/DDBJ whole genome shotgun (WGS) entry which is preliminary data.</text>
</comment>
<dbReference type="InterPro" id="IPR040676">
    <property type="entry name" value="DUF5641"/>
</dbReference>
<protein>
    <recommendedName>
        <fullName evidence="2">DUF5641 domain-containing protein</fullName>
    </recommendedName>
</protein>
<dbReference type="EMBL" id="BGPR01101757">
    <property type="protein sequence ID" value="GBM60779.1"/>
    <property type="molecule type" value="Genomic_DNA"/>
</dbReference>
<proteinExistence type="predicted"/>
<reference evidence="3 4" key="1">
    <citation type="journal article" date="2019" name="Sci. Rep.">
        <title>Orb-weaving spider Araneus ventricosus genome elucidates the spidroin gene catalogue.</title>
        <authorList>
            <person name="Kono N."/>
            <person name="Nakamura H."/>
            <person name="Ohtoshi R."/>
            <person name="Moran D.A.P."/>
            <person name="Shinohara A."/>
            <person name="Yoshida Y."/>
            <person name="Fujiwara M."/>
            <person name="Mori M."/>
            <person name="Tomita M."/>
            <person name="Arakawa K."/>
        </authorList>
    </citation>
    <scope>NUCLEOTIDE SEQUENCE [LARGE SCALE GENOMIC DNA]</scope>
</reference>
<dbReference type="Proteomes" id="UP000499080">
    <property type="component" value="Unassembled WGS sequence"/>
</dbReference>
<dbReference type="AlphaFoldDB" id="A0A4Y2H6I8"/>
<dbReference type="Pfam" id="PF18701">
    <property type="entry name" value="DUF5641"/>
    <property type="match status" value="1"/>
</dbReference>
<evidence type="ECO:0000259" key="2">
    <source>
        <dbReference type="Pfam" id="PF18701"/>
    </source>
</evidence>
<keyword evidence="4" id="KW-1185">Reference proteome</keyword>
<evidence type="ECO:0000313" key="4">
    <source>
        <dbReference type="Proteomes" id="UP000499080"/>
    </source>
</evidence>
<feature type="region of interest" description="Disordered" evidence="1">
    <location>
        <begin position="177"/>
        <end position="199"/>
    </location>
</feature>
<organism evidence="3 4">
    <name type="scientific">Araneus ventricosus</name>
    <name type="common">Orbweaver spider</name>
    <name type="synonym">Epeira ventricosa</name>
    <dbReference type="NCBI Taxonomy" id="182803"/>
    <lineage>
        <taxon>Eukaryota</taxon>
        <taxon>Metazoa</taxon>
        <taxon>Ecdysozoa</taxon>
        <taxon>Arthropoda</taxon>
        <taxon>Chelicerata</taxon>
        <taxon>Arachnida</taxon>
        <taxon>Araneae</taxon>
        <taxon>Araneomorphae</taxon>
        <taxon>Entelegynae</taxon>
        <taxon>Araneoidea</taxon>
        <taxon>Araneidae</taxon>
        <taxon>Araneus</taxon>
    </lineage>
</organism>
<feature type="domain" description="DUF5641" evidence="2">
    <location>
        <begin position="76"/>
        <end position="165"/>
    </location>
</feature>
<evidence type="ECO:0000313" key="3">
    <source>
        <dbReference type="EMBL" id="GBM60779.1"/>
    </source>
</evidence>